<name>A0A9D1CS05_9FIRM</name>
<protein>
    <submittedName>
        <fullName evidence="8">YitT family protein</fullName>
    </submittedName>
</protein>
<evidence type="ECO:0000256" key="3">
    <source>
        <dbReference type="ARBA" id="ARBA00022692"/>
    </source>
</evidence>
<dbReference type="EMBL" id="DVFJ01000037">
    <property type="protein sequence ID" value="HIQ72708.1"/>
    <property type="molecule type" value="Genomic_DNA"/>
</dbReference>
<dbReference type="Pfam" id="PF10035">
    <property type="entry name" value="DUF2179"/>
    <property type="match status" value="1"/>
</dbReference>
<reference evidence="8" key="1">
    <citation type="submission" date="2020-10" db="EMBL/GenBank/DDBJ databases">
        <authorList>
            <person name="Gilroy R."/>
        </authorList>
    </citation>
    <scope>NUCLEOTIDE SEQUENCE</scope>
    <source>
        <strain evidence="8">ChiSxjej2B14-6234</strain>
    </source>
</reference>
<evidence type="ECO:0000259" key="7">
    <source>
        <dbReference type="Pfam" id="PF10035"/>
    </source>
</evidence>
<evidence type="ECO:0000313" key="9">
    <source>
        <dbReference type="Proteomes" id="UP000886887"/>
    </source>
</evidence>
<dbReference type="PIRSF" id="PIRSF006483">
    <property type="entry name" value="Membrane_protein_YitT"/>
    <property type="match status" value="1"/>
</dbReference>
<keyword evidence="4 6" id="KW-1133">Transmembrane helix</keyword>
<dbReference type="PANTHER" id="PTHR33545">
    <property type="entry name" value="UPF0750 MEMBRANE PROTEIN YITT-RELATED"/>
    <property type="match status" value="1"/>
</dbReference>
<keyword evidence="3 6" id="KW-0812">Transmembrane</keyword>
<evidence type="ECO:0000256" key="1">
    <source>
        <dbReference type="ARBA" id="ARBA00004651"/>
    </source>
</evidence>
<dbReference type="Proteomes" id="UP000886887">
    <property type="component" value="Unassembled WGS sequence"/>
</dbReference>
<dbReference type="AlphaFoldDB" id="A0A9D1CS05"/>
<evidence type="ECO:0000256" key="4">
    <source>
        <dbReference type="ARBA" id="ARBA00022989"/>
    </source>
</evidence>
<evidence type="ECO:0000256" key="2">
    <source>
        <dbReference type="ARBA" id="ARBA00022475"/>
    </source>
</evidence>
<comment type="caution">
    <text evidence="8">The sequence shown here is derived from an EMBL/GenBank/DDBJ whole genome shotgun (WGS) entry which is preliminary data.</text>
</comment>
<reference evidence="8" key="2">
    <citation type="journal article" date="2021" name="PeerJ">
        <title>Extensive microbial diversity within the chicken gut microbiome revealed by metagenomics and culture.</title>
        <authorList>
            <person name="Gilroy R."/>
            <person name="Ravi A."/>
            <person name="Getino M."/>
            <person name="Pursley I."/>
            <person name="Horton D.L."/>
            <person name="Alikhan N.F."/>
            <person name="Baker D."/>
            <person name="Gharbi K."/>
            <person name="Hall N."/>
            <person name="Watson M."/>
            <person name="Adriaenssens E.M."/>
            <person name="Foster-Nyarko E."/>
            <person name="Jarju S."/>
            <person name="Secka A."/>
            <person name="Antonio M."/>
            <person name="Oren A."/>
            <person name="Chaudhuri R.R."/>
            <person name="La Ragione R."/>
            <person name="Hildebrand F."/>
            <person name="Pallen M.J."/>
        </authorList>
    </citation>
    <scope>NUCLEOTIDE SEQUENCE</scope>
    <source>
        <strain evidence="8">ChiSxjej2B14-6234</strain>
    </source>
</reference>
<dbReference type="InterPro" id="IPR003740">
    <property type="entry name" value="YitT"/>
</dbReference>
<proteinExistence type="predicted"/>
<dbReference type="Pfam" id="PF02588">
    <property type="entry name" value="YitT_membrane"/>
    <property type="match status" value="1"/>
</dbReference>
<organism evidence="8 9">
    <name type="scientific">Candidatus Onthenecus intestinigallinarum</name>
    <dbReference type="NCBI Taxonomy" id="2840875"/>
    <lineage>
        <taxon>Bacteria</taxon>
        <taxon>Bacillati</taxon>
        <taxon>Bacillota</taxon>
        <taxon>Clostridia</taxon>
        <taxon>Eubacteriales</taxon>
        <taxon>Candidatus Onthenecus</taxon>
    </lineage>
</organism>
<dbReference type="CDD" id="cd16380">
    <property type="entry name" value="YitT_C"/>
    <property type="match status" value="1"/>
</dbReference>
<dbReference type="Gene3D" id="3.30.70.120">
    <property type="match status" value="1"/>
</dbReference>
<feature type="transmembrane region" description="Helical" evidence="6">
    <location>
        <begin position="146"/>
        <end position="169"/>
    </location>
</feature>
<evidence type="ECO:0000256" key="6">
    <source>
        <dbReference type="SAM" id="Phobius"/>
    </source>
</evidence>
<dbReference type="GO" id="GO:0005886">
    <property type="term" value="C:plasma membrane"/>
    <property type="evidence" value="ECO:0007669"/>
    <property type="project" value="UniProtKB-SubCell"/>
</dbReference>
<comment type="subcellular location">
    <subcellularLocation>
        <location evidence="1">Cell membrane</location>
        <topology evidence="1">Multi-pass membrane protein</topology>
    </subcellularLocation>
</comment>
<evidence type="ECO:0000313" key="8">
    <source>
        <dbReference type="EMBL" id="HIQ72708.1"/>
    </source>
</evidence>
<feature type="transmembrane region" description="Helical" evidence="6">
    <location>
        <begin position="45"/>
        <end position="73"/>
    </location>
</feature>
<keyword evidence="2" id="KW-1003">Cell membrane</keyword>
<evidence type="ECO:0000256" key="5">
    <source>
        <dbReference type="ARBA" id="ARBA00023136"/>
    </source>
</evidence>
<feature type="transmembrane region" description="Helical" evidence="6">
    <location>
        <begin position="12"/>
        <end position="33"/>
    </location>
</feature>
<gene>
    <name evidence="8" type="ORF">IAB73_10935</name>
</gene>
<accession>A0A9D1CS05</accession>
<feature type="transmembrane region" description="Helical" evidence="6">
    <location>
        <begin position="175"/>
        <end position="193"/>
    </location>
</feature>
<dbReference type="InterPro" id="IPR019264">
    <property type="entry name" value="DUF2179"/>
</dbReference>
<keyword evidence="5 6" id="KW-0472">Membrane</keyword>
<feature type="domain" description="DUF2179" evidence="7">
    <location>
        <begin position="222"/>
        <end position="276"/>
    </location>
</feature>
<sequence length="284" mass="30301">MKEKKTLLHIGKAYVQMALGCLIAGVSFAQFFVPNDIAPGGVTGIATLIAAVAGGPVGLISAVLNVPLFLIGYRAVGRRFVFRSFVAMLALSFCIDLLPQRAVTQDMMLASLYGGILLGVGLGLVLRGGATTGGTDLAAQLVHNRFPVITVGTFLFGIDCAVVLASGLVFDAQSALWALIALFISTKVMDMVLQGWNTAHQFFIISDRAEEIARRINTEMDRGATLLSAYGSYSGAQKGMVFCVINKNEMTQLREIIADEDERAFVTVSEVHEAMGEGFAGLKK</sequence>
<feature type="transmembrane region" description="Helical" evidence="6">
    <location>
        <begin position="110"/>
        <end position="126"/>
    </location>
</feature>
<dbReference type="InterPro" id="IPR015867">
    <property type="entry name" value="N-reg_PII/ATP_PRibTrfase_C"/>
</dbReference>
<dbReference type="InterPro" id="IPR051461">
    <property type="entry name" value="UPF0750_membrane"/>
</dbReference>
<dbReference type="PANTHER" id="PTHR33545:SF5">
    <property type="entry name" value="UPF0750 MEMBRANE PROTEIN YITT"/>
    <property type="match status" value="1"/>
</dbReference>